<dbReference type="Pfam" id="PF03992">
    <property type="entry name" value="ABM"/>
    <property type="match status" value="1"/>
</dbReference>
<comment type="caution">
    <text evidence="2">The sequence shown here is derived from an EMBL/GenBank/DDBJ whole genome shotgun (WGS) entry which is preliminary data.</text>
</comment>
<dbReference type="GO" id="GO:0004497">
    <property type="term" value="F:monooxygenase activity"/>
    <property type="evidence" value="ECO:0007669"/>
    <property type="project" value="UniProtKB-KW"/>
</dbReference>
<keyword evidence="3" id="KW-1185">Reference proteome</keyword>
<evidence type="ECO:0000313" key="3">
    <source>
        <dbReference type="Proteomes" id="UP000556329"/>
    </source>
</evidence>
<keyword evidence="2" id="KW-0560">Oxidoreductase</keyword>
<gene>
    <name evidence="2" type="ORF">HNQ71_000414</name>
</gene>
<dbReference type="EMBL" id="JACHEF010000001">
    <property type="protein sequence ID" value="MBB6407770.1"/>
    <property type="molecule type" value="Genomic_DNA"/>
</dbReference>
<name>A0A841PA05_9HYPH</name>
<accession>A0A841PA05</accession>
<dbReference type="PANTHER" id="PTHR33336">
    <property type="entry name" value="QUINOL MONOOXYGENASE YGIN-RELATED"/>
    <property type="match status" value="1"/>
</dbReference>
<dbReference type="InterPro" id="IPR011008">
    <property type="entry name" value="Dimeric_a/b-barrel"/>
</dbReference>
<dbReference type="Proteomes" id="UP000556329">
    <property type="component" value="Unassembled WGS sequence"/>
</dbReference>
<protein>
    <submittedName>
        <fullName evidence="2">Quinol monooxygenase YgiN</fullName>
    </submittedName>
</protein>
<dbReference type="PANTHER" id="PTHR33336:SF3">
    <property type="entry name" value="ABM DOMAIN-CONTAINING PROTEIN"/>
    <property type="match status" value="1"/>
</dbReference>
<evidence type="ECO:0000313" key="2">
    <source>
        <dbReference type="EMBL" id="MBB6407770.1"/>
    </source>
</evidence>
<keyword evidence="2" id="KW-0503">Monooxygenase</keyword>
<dbReference type="RefSeq" id="WP_184870941.1">
    <property type="nucleotide sequence ID" value="NZ_JACHEF010000001.1"/>
</dbReference>
<evidence type="ECO:0000259" key="1">
    <source>
        <dbReference type="PROSITE" id="PS51725"/>
    </source>
</evidence>
<feature type="domain" description="ABM" evidence="1">
    <location>
        <begin position="5"/>
        <end position="93"/>
    </location>
</feature>
<reference evidence="2 3" key="1">
    <citation type="submission" date="2020-08" db="EMBL/GenBank/DDBJ databases">
        <title>Genomic Encyclopedia of Type Strains, Phase IV (KMG-IV): sequencing the most valuable type-strain genomes for metagenomic binning, comparative biology and taxonomic classification.</title>
        <authorList>
            <person name="Goeker M."/>
        </authorList>
    </citation>
    <scope>NUCLEOTIDE SEQUENCE [LARGE SCALE GENOMIC DNA]</scope>
    <source>
        <strain evidence="2 3">DSM 100039</strain>
    </source>
</reference>
<sequence>MTEQLTLIARLTAKPEHAEALGNGLHDLISPTLKEEGSIGYVLHRDNDDPNVWILYETWRSRADLDLHFAQPYTKAMLSRFPELLTKDMELTFATAVG</sequence>
<dbReference type="InterPro" id="IPR007138">
    <property type="entry name" value="ABM_dom"/>
</dbReference>
<proteinExistence type="predicted"/>
<dbReference type="InterPro" id="IPR050744">
    <property type="entry name" value="AI-2_Isomerase_LsrG"/>
</dbReference>
<dbReference type="PROSITE" id="PS51725">
    <property type="entry name" value="ABM"/>
    <property type="match status" value="1"/>
</dbReference>
<organism evidence="2 3">
    <name type="scientific">Mesorhizobium sangaii</name>
    <dbReference type="NCBI Taxonomy" id="505389"/>
    <lineage>
        <taxon>Bacteria</taxon>
        <taxon>Pseudomonadati</taxon>
        <taxon>Pseudomonadota</taxon>
        <taxon>Alphaproteobacteria</taxon>
        <taxon>Hyphomicrobiales</taxon>
        <taxon>Phyllobacteriaceae</taxon>
        <taxon>Mesorhizobium</taxon>
    </lineage>
</organism>
<dbReference type="AlphaFoldDB" id="A0A841PA05"/>
<dbReference type="Gene3D" id="3.30.70.100">
    <property type="match status" value="1"/>
</dbReference>
<dbReference type="SUPFAM" id="SSF54909">
    <property type="entry name" value="Dimeric alpha+beta barrel"/>
    <property type="match status" value="1"/>
</dbReference>